<keyword evidence="1" id="KW-0596">Phosphopantetheine</keyword>
<dbReference type="InterPro" id="IPR014030">
    <property type="entry name" value="Ketoacyl_synth_N"/>
</dbReference>
<dbReference type="Gene3D" id="3.40.47.10">
    <property type="match status" value="1"/>
</dbReference>
<dbReference type="SMART" id="SM00825">
    <property type="entry name" value="PKS_KS"/>
    <property type="match status" value="1"/>
</dbReference>
<dbReference type="InterPro" id="IPR016039">
    <property type="entry name" value="Thiolase-like"/>
</dbReference>
<dbReference type="PANTHER" id="PTHR43775">
    <property type="entry name" value="FATTY ACID SYNTHASE"/>
    <property type="match status" value="1"/>
</dbReference>
<dbReference type="AlphaFoldDB" id="A0A1S6K864"/>
<dbReference type="CDD" id="cd00833">
    <property type="entry name" value="PKS"/>
    <property type="match status" value="1"/>
</dbReference>
<dbReference type="InterPro" id="IPR014031">
    <property type="entry name" value="Ketoacyl_synth_C"/>
</dbReference>
<name>A0A1S6K864_9DINO</name>
<dbReference type="InterPro" id="IPR030834">
    <property type="entry name" value="PKS_assoc_dom"/>
</dbReference>
<dbReference type="InterPro" id="IPR050091">
    <property type="entry name" value="PKS_NRPS_Biosynth_Enz"/>
</dbReference>
<evidence type="ECO:0000313" key="5">
    <source>
        <dbReference type="EMBL" id="AQS99278.1"/>
    </source>
</evidence>
<sequence>MAADGGISVRKFFTRLVEIHGLESPIVPRAVHREAEHDCAPVQVNGWRGRAIDWRQDTGKYVVYTFDAVHLDVAEENLKIYEQSAPEDGGFDIAWPYYRHAFFDFCLHVNGIVGSKGWCLIQLFKSDTSREEALVKARRKDFEVPKQELLTDILGRKGKGKVSQVNPLDVMDQEEARALGEPKTDFDRYDMDMTSLFAVMGPMAWESMGFHAYGRTQCMVWLPFSGSREESALAPQPLNDDDIDEDGLVERHIQFLRRRKLCFLYMVDNEGGQLTLHPRADQHVPPITLPLRRGRLLVFRCDLMTYQYQPLGQHLTLQSWVLEAPPKIDLGDIVANADNLTEALGITSGPLVPKGSRAHIMSGCCLTGGGAWSLEDAGCMYLGGTDAHIYVPNTRFDTDLYFTKNGDRDLIPFQNSYHHHGGLCYDSAVMSFHNEFFECTQHEASLMQPAQHKTLEVGYETLFRAGWTKKTVCNQRVLVYLGDCGCEWWSQLVGRQMQGEHLHPHGRLSWEEGRSMAVTGQRLSYALGLRGPCWLCDTACSSGLTAFCTAMYSIKKPTERGTEAPSVDPHSIGALAGGTNMIVDAGVYIGACGQHMLSLKGRCFTFDVSGDGYARGEGTSMCYVMISDNDRDTELQEACAIGNKVNQDGRSASMTAPNGPSQQMCIKASLREAGVMPHDITASECHGTGTSLGDPIEVGSLRGVQETDDRDSPIMNTSSKSNIGHLEANAGTTGLFKCILMSKYGVGLPNCHLRQLNPHLDISGWPTYMVNECTNYQQQTGLVGVSSFGVSGTNSHAEVWAMCKYGPNAAGRRKLNMGAIKQITVTCPVTLGPIDYLTGEPARADGRKIRADCLREEPQYDISSTVYAGEFRFRREALDDGGDLVNPPGVRVTICGSWSGWSRFDEMEVEEGGPYTCTAVLGETRCESFVICLNGVLDYCFWPVCNNAGQHVWTEGPEPSSRSKGKRWLIDGRDHAVRAGTVYQISFFWGTSRRRVTWQEVGSEHAAKAWRHEHRYQIIGSWTSGRMDDLAKSEEEDGIWEYRARIGVTGHEEFQLCRDYDKQQLIYPARPDAVTTDVPVCGPDDLGAAKFWSIHGFVDETVKVRLEVADGQVIVAVSSRSLGERVWESVEGWERHTYWLAIRDGPCTPMVMDAEIPGLFRGHACTGHEVNEEYRGFCGFFNIIVDEDRNFGFSPDVAYASSGECIVWGPAAGPTERPFMAKSWRASAGFEVLLDMRVTDRRKTVTWAWDSPLQFNVAGSVALTSK</sequence>
<dbReference type="PANTHER" id="PTHR43775:SF37">
    <property type="entry name" value="SI:DKEY-61P9.11"/>
    <property type="match status" value="1"/>
</dbReference>
<protein>
    <submittedName>
        <fullName evidence="5">Type I polyketide synthase</fullName>
    </submittedName>
</protein>
<accession>A0A1S6K864</accession>
<dbReference type="Pfam" id="PF00109">
    <property type="entry name" value="ketoacyl-synt"/>
    <property type="match status" value="1"/>
</dbReference>
<dbReference type="InterPro" id="IPR020841">
    <property type="entry name" value="PKS_Beta-ketoAc_synthase_dom"/>
</dbReference>
<dbReference type="Pfam" id="PF02801">
    <property type="entry name" value="Ketoacyl-synt_C"/>
    <property type="match status" value="1"/>
</dbReference>
<feature type="domain" description="Ketosynthase family 3 (KS3)" evidence="4">
    <location>
        <begin position="356"/>
        <end position="801"/>
    </location>
</feature>
<dbReference type="SUPFAM" id="SSF53901">
    <property type="entry name" value="Thiolase-like"/>
    <property type="match status" value="1"/>
</dbReference>
<dbReference type="EMBL" id="KX395860">
    <property type="protein sequence ID" value="AQS99278.1"/>
    <property type="molecule type" value="Transcribed_RNA"/>
</dbReference>
<dbReference type="GO" id="GO:0006633">
    <property type="term" value="P:fatty acid biosynthetic process"/>
    <property type="evidence" value="ECO:0007669"/>
    <property type="project" value="TreeGrafter"/>
</dbReference>
<evidence type="ECO:0000256" key="3">
    <source>
        <dbReference type="RuleBase" id="RU003694"/>
    </source>
</evidence>
<reference evidence="5" key="1">
    <citation type="journal article" date="2017" name="J. Eukaryot. Microbiol.">
        <title>Role of Modular Polyketide Synthases in the Production of Polyether Ladder Compounds in Ciguatoxin-producing Gambierdiscus polynesiensis and G.excentricus (Dinophyceae).</title>
        <authorList>
            <person name="Kohli G.S."/>
            <person name="Campbell K."/>
            <person name="John U."/>
            <person name="Smith K.F."/>
            <person name="Fraga S."/>
            <person name="Rhodes L.L."/>
            <person name="Murray S.A."/>
        </authorList>
    </citation>
    <scope>NUCLEOTIDE SEQUENCE</scope>
    <source>
        <strain evidence="5">Contig_31841</strain>
    </source>
</reference>
<proteinExistence type="inferred from homology"/>
<comment type="similarity">
    <text evidence="3">Belongs to the thiolase-like superfamily. Beta-ketoacyl-ACP synthases family.</text>
</comment>
<evidence type="ECO:0000259" key="4">
    <source>
        <dbReference type="PROSITE" id="PS52004"/>
    </source>
</evidence>
<dbReference type="PROSITE" id="PS52004">
    <property type="entry name" value="KS3_2"/>
    <property type="match status" value="1"/>
</dbReference>
<organism evidence="5">
    <name type="scientific">Gambierdiscus excentricus</name>
    <dbReference type="NCBI Taxonomy" id="986170"/>
    <lineage>
        <taxon>Eukaryota</taxon>
        <taxon>Sar</taxon>
        <taxon>Alveolata</taxon>
        <taxon>Dinophyceae</taxon>
        <taxon>Gonyaulacales</taxon>
        <taxon>Pyrocystaceae</taxon>
        <taxon>Gambierdiscus</taxon>
    </lineage>
</organism>
<keyword evidence="2" id="KW-0597">Phosphoprotein</keyword>
<evidence type="ECO:0000256" key="1">
    <source>
        <dbReference type="ARBA" id="ARBA00022450"/>
    </source>
</evidence>
<evidence type="ECO:0000256" key="2">
    <source>
        <dbReference type="ARBA" id="ARBA00022553"/>
    </source>
</evidence>
<keyword evidence="3" id="KW-0808">Transferase</keyword>
<dbReference type="GO" id="GO:0004312">
    <property type="term" value="F:fatty acid synthase activity"/>
    <property type="evidence" value="ECO:0007669"/>
    <property type="project" value="TreeGrafter"/>
</dbReference>
<dbReference type="NCBIfam" id="TIGR04556">
    <property type="entry name" value="PKS_assoc"/>
    <property type="match status" value="1"/>
</dbReference>